<evidence type="ECO:0000313" key="4">
    <source>
        <dbReference type="Proteomes" id="UP000321960"/>
    </source>
</evidence>
<evidence type="ECO:0000313" key="3">
    <source>
        <dbReference type="EMBL" id="GLS63748.1"/>
    </source>
</evidence>
<comment type="caution">
    <text evidence="2">The sequence shown here is derived from an EMBL/GenBank/DDBJ whole genome shotgun (WGS) entry which is preliminary data.</text>
</comment>
<keyword evidence="5" id="KW-1185">Reference proteome</keyword>
<dbReference type="EMBL" id="BJZU01000060">
    <property type="protein sequence ID" value="GEP05010.1"/>
    <property type="molecule type" value="Genomic_DNA"/>
</dbReference>
<feature type="transmembrane region" description="Helical" evidence="1">
    <location>
        <begin position="34"/>
        <end position="52"/>
    </location>
</feature>
<name>A0A512J511_9HYPH</name>
<evidence type="ECO:0000256" key="1">
    <source>
        <dbReference type="SAM" id="Phobius"/>
    </source>
</evidence>
<dbReference type="AlphaFoldDB" id="A0A512J511"/>
<reference evidence="5" key="2">
    <citation type="journal article" date="2019" name="Int. J. Syst. Evol. Microbiol.">
        <title>The Global Catalogue of Microorganisms (GCM) 10K type strain sequencing project: providing services to taxonomists for standard genome sequencing and annotation.</title>
        <authorList>
            <consortium name="The Broad Institute Genomics Platform"/>
            <consortium name="The Broad Institute Genome Sequencing Center for Infectious Disease"/>
            <person name="Wu L."/>
            <person name="Ma J."/>
        </authorList>
    </citation>
    <scope>NUCLEOTIDE SEQUENCE [LARGE SCALE GENOMIC DNA]</scope>
    <source>
        <strain evidence="5">NBRC 107715</strain>
    </source>
</reference>
<dbReference type="OrthoDB" id="8003360at2"/>
<protein>
    <submittedName>
        <fullName evidence="2">Uncharacterized protein</fullName>
    </submittedName>
</protein>
<reference evidence="2 4" key="3">
    <citation type="submission" date="2019-07" db="EMBL/GenBank/DDBJ databases">
        <title>Whole genome shotgun sequence of Methylobacterium oxalidis NBRC 107715.</title>
        <authorList>
            <person name="Hosoyama A."/>
            <person name="Uohara A."/>
            <person name="Ohji S."/>
            <person name="Ichikawa N."/>
        </authorList>
    </citation>
    <scope>NUCLEOTIDE SEQUENCE [LARGE SCALE GENOMIC DNA]</scope>
    <source>
        <strain evidence="2 4">NBRC 107715</strain>
    </source>
</reference>
<proteinExistence type="predicted"/>
<keyword evidence="1" id="KW-1133">Transmembrane helix</keyword>
<evidence type="ECO:0000313" key="2">
    <source>
        <dbReference type="EMBL" id="GEP05010.1"/>
    </source>
</evidence>
<dbReference type="Proteomes" id="UP001156856">
    <property type="component" value="Unassembled WGS sequence"/>
</dbReference>
<dbReference type="Proteomes" id="UP000321960">
    <property type="component" value="Unassembled WGS sequence"/>
</dbReference>
<accession>A0A512J511</accession>
<evidence type="ECO:0000313" key="5">
    <source>
        <dbReference type="Proteomes" id="UP001156856"/>
    </source>
</evidence>
<keyword evidence="1" id="KW-0812">Transmembrane</keyword>
<dbReference type="RefSeq" id="WP_147026596.1">
    <property type="nucleotide sequence ID" value="NZ_BJZU01000060.1"/>
</dbReference>
<sequence>MSISLALPITEAAFFTAGCAVIHAQRARAEQVTAALACLVVLLTFALGVASLPGNLLQEQPPVAFDPDSPAD</sequence>
<dbReference type="EMBL" id="BSPK01000026">
    <property type="protein sequence ID" value="GLS63748.1"/>
    <property type="molecule type" value="Genomic_DNA"/>
</dbReference>
<reference evidence="3" key="1">
    <citation type="journal article" date="2014" name="Int. J. Syst. Evol. Microbiol.">
        <title>Complete genome of a new Firmicutes species belonging to the dominant human colonic microbiota ('Ruminococcus bicirculans') reveals two chromosomes and a selective capacity to utilize plant glucans.</title>
        <authorList>
            <consortium name="NISC Comparative Sequencing Program"/>
            <person name="Wegmann U."/>
            <person name="Louis P."/>
            <person name="Goesmann A."/>
            <person name="Henrissat B."/>
            <person name="Duncan S.H."/>
            <person name="Flint H.J."/>
        </authorList>
    </citation>
    <scope>NUCLEOTIDE SEQUENCE</scope>
    <source>
        <strain evidence="3">NBRC 107715</strain>
    </source>
</reference>
<organism evidence="2 4">
    <name type="scientific">Methylobacterium oxalidis</name>
    <dbReference type="NCBI Taxonomy" id="944322"/>
    <lineage>
        <taxon>Bacteria</taxon>
        <taxon>Pseudomonadati</taxon>
        <taxon>Pseudomonadota</taxon>
        <taxon>Alphaproteobacteria</taxon>
        <taxon>Hyphomicrobiales</taxon>
        <taxon>Methylobacteriaceae</taxon>
        <taxon>Methylobacterium</taxon>
    </lineage>
</organism>
<reference evidence="3" key="4">
    <citation type="submission" date="2023-01" db="EMBL/GenBank/DDBJ databases">
        <title>Draft genome sequence of Methylobacterium oxalidis strain NBRC 107715.</title>
        <authorList>
            <person name="Sun Q."/>
            <person name="Mori K."/>
        </authorList>
    </citation>
    <scope>NUCLEOTIDE SEQUENCE</scope>
    <source>
        <strain evidence="3">NBRC 107715</strain>
    </source>
</reference>
<keyword evidence="1" id="KW-0472">Membrane</keyword>
<gene>
    <name evidence="3" type="ORF">GCM10007888_21290</name>
    <name evidence="2" type="ORF">MOX02_30480</name>
</gene>